<evidence type="ECO:0000256" key="4">
    <source>
        <dbReference type="ARBA" id="ARBA00022553"/>
    </source>
</evidence>
<dbReference type="Proteomes" id="UP000823405">
    <property type="component" value="Unassembled WGS sequence"/>
</dbReference>
<dbReference type="InterPro" id="IPR008942">
    <property type="entry name" value="ENTH_VHS"/>
</dbReference>
<feature type="domain" description="ENTH" evidence="7">
    <location>
        <begin position="1"/>
        <end position="125"/>
    </location>
</feature>
<accession>A0A9P6QUG3</accession>
<protein>
    <recommendedName>
        <fullName evidence="7">ENTH domain-containing protein</fullName>
    </recommendedName>
</protein>
<dbReference type="SMART" id="SM00726">
    <property type="entry name" value="UIM"/>
    <property type="match status" value="2"/>
</dbReference>
<feature type="region of interest" description="Disordered" evidence="6">
    <location>
        <begin position="1"/>
        <end position="23"/>
    </location>
</feature>
<keyword evidence="5" id="KW-0446">Lipid-binding</keyword>
<comment type="caution">
    <text evidence="8">The sequence shown here is derived from an EMBL/GenBank/DDBJ whole genome shotgun (WGS) entry which is preliminary data.</text>
</comment>
<evidence type="ECO:0000313" key="8">
    <source>
        <dbReference type="EMBL" id="KAG0301677.1"/>
    </source>
</evidence>
<comment type="similarity">
    <text evidence="2">Belongs to the epsin family.</text>
</comment>
<evidence type="ECO:0000256" key="1">
    <source>
        <dbReference type="ARBA" id="ARBA00004496"/>
    </source>
</evidence>
<dbReference type="InterPro" id="IPR013809">
    <property type="entry name" value="ENTH"/>
</dbReference>
<evidence type="ECO:0000313" key="9">
    <source>
        <dbReference type="Proteomes" id="UP000823405"/>
    </source>
</evidence>
<dbReference type="Gene3D" id="1.25.40.90">
    <property type="match status" value="1"/>
</dbReference>
<name>A0A9P6QUG3_9FUNG</name>
<dbReference type="GO" id="GO:0006897">
    <property type="term" value="P:endocytosis"/>
    <property type="evidence" value="ECO:0007669"/>
    <property type="project" value="TreeGrafter"/>
</dbReference>
<dbReference type="AlphaFoldDB" id="A0A9P6QUG3"/>
<organism evidence="8 9">
    <name type="scientific">Linnemannia gamsii</name>
    <dbReference type="NCBI Taxonomy" id="64522"/>
    <lineage>
        <taxon>Eukaryota</taxon>
        <taxon>Fungi</taxon>
        <taxon>Fungi incertae sedis</taxon>
        <taxon>Mucoromycota</taxon>
        <taxon>Mortierellomycotina</taxon>
        <taxon>Mortierellomycetes</taxon>
        <taxon>Mortierellales</taxon>
        <taxon>Mortierellaceae</taxon>
        <taxon>Linnemannia</taxon>
    </lineage>
</organism>
<gene>
    <name evidence="8" type="ORF">BGZ97_002663</name>
</gene>
<keyword evidence="4" id="KW-0597">Phosphoprotein</keyword>
<dbReference type="PANTHER" id="PTHR12276:SF110">
    <property type="entry name" value="EPSIN-1-RELATED"/>
    <property type="match status" value="1"/>
</dbReference>
<dbReference type="PANTHER" id="PTHR12276">
    <property type="entry name" value="EPSIN/ENT-RELATED"/>
    <property type="match status" value="1"/>
</dbReference>
<keyword evidence="3" id="KW-0963">Cytoplasm</keyword>
<dbReference type="SUPFAM" id="SSF48464">
    <property type="entry name" value="ENTH/VHS domain"/>
    <property type="match status" value="1"/>
</dbReference>
<reference evidence="8" key="1">
    <citation type="journal article" date="2020" name="Fungal Divers.">
        <title>Resolving the Mortierellaceae phylogeny through synthesis of multi-gene phylogenetics and phylogenomics.</title>
        <authorList>
            <person name="Vandepol N."/>
            <person name="Liber J."/>
            <person name="Desiro A."/>
            <person name="Na H."/>
            <person name="Kennedy M."/>
            <person name="Barry K."/>
            <person name="Grigoriev I.V."/>
            <person name="Miller A.N."/>
            <person name="O'Donnell K."/>
            <person name="Stajich J.E."/>
            <person name="Bonito G."/>
        </authorList>
    </citation>
    <scope>NUCLEOTIDE SEQUENCE</scope>
    <source>
        <strain evidence="8">NVP60</strain>
    </source>
</reference>
<dbReference type="GO" id="GO:0005886">
    <property type="term" value="C:plasma membrane"/>
    <property type="evidence" value="ECO:0007669"/>
    <property type="project" value="TreeGrafter"/>
</dbReference>
<dbReference type="GO" id="GO:0005768">
    <property type="term" value="C:endosome"/>
    <property type="evidence" value="ECO:0007669"/>
    <property type="project" value="TreeGrafter"/>
</dbReference>
<dbReference type="OrthoDB" id="4033880at2759"/>
<keyword evidence="9" id="KW-1185">Reference proteome</keyword>
<dbReference type="CDD" id="cd16991">
    <property type="entry name" value="ENTH_Ent1_Ent2"/>
    <property type="match status" value="1"/>
</dbReference>
<feature type="compositionally biased region" description="Basic and acidic residues" evidence="6">
    <location>
        <begin position="156"/>
        <end position="175"/>
    </location>
</feature>
<evidence type="ECO:0000259" key="7">
    <source>
        <dbReference type="PROSITE" id="PS50942"/>
    </source>
</evidence>
<dbReference type="PROSITE" id="PS50330">
    <property type="entry name" value="UIM"/>
    <property type="match status" value="2"/>
</dbReference>
<dbReference type="PROSITE" id="PS50942">
    <property type="entry name" value="ENTH"/>
    <property type="match status" value="1"/>
</dbReference>
<sequence>MQAKVREATSNDPWGPSGSQMNELAAASHNQHEFLEIMEILDKRMNDKGKNWRHVFKALTVLDYLLHVGSESVVKYARENLYIVKTLKEFQYIDEDGKDQGSNVRQKAKDITALLSDDARLKEERRSRNAMNDRMSGRAHGADRFEQHTPVYERPGATEEDRDLQRALEESRRMAQAENSSRNSEDDDLKKALELSKKEEQDRIKTVEKYNELSLTEDWEADSKPINRYEQQNNTDFFGNDFGAQNNNNNFDAFSPVNEYGNDNNAFLQQQATGFNNNPYLQFQQQQLQQQQLQQQQLMQQQMMQQQMQQQQQMAFLNTMNNPYQQQLVPQMTGAPNLGSNNPFSAFAQKPAMTGQPTGLNGVNGFNSNNNSNGFNNGISSNNSNNNPLGELAFLQSSMTGAPATSQSPITKAANPNDEKYAHLAMALSNRDDGMDTFGNAGQLRIPTHTSFGLGNRGTNANGSAANPFQNLSGAGASNNSNSLIDIGDSGSNLGRSNSNNPFQAIAQAGGHTNSGFLSSQATGYGGMNSNGFGQTGHTNGNSGAYSNNMLF</sequence>
<dbReference type="GO" id="GO:0007015">
    <property type="term" value="P:actin filament organization"/>
    <property type="evidence" value="ECO:0007669"/>
    <property type="project" value="TreeGrafter"/>
</dbReference>
<dbReference type="SMART" id="SM00273">
    <property type="entry name" value="ENTH"/>
    <property type="match status" value="1"/>
</dbReference>
<feature type="region of interest" description="Disordered" evidence="6">
    <location>
        <begin position="123"/>
        <end position="189"/>
    </location>
</feature>
<proteinExistence type="inferred from homology"/>
<dbReference type="GO" id="GO:0030276">
    <property type="term" value="F:clathrin binding"/>
    <property type="evidence" value="ECO:0007669"/>
    <property type="project" value="TreeGrafter"/>
</dbReference>
<dbReference type="FunFam" id="1.25.40.90:FF:000006">
    <property type="entry name" value="Clathrin interactor 1"/>
    <property type="match status" value="1"/>
</dbReference>
<comment type="subcellular location">
    <subcellularLocation>
        <location evidence="1">Cytoplasm</location>
    </subcellularLocation>
</comment>
<dbReference type="GO" id="GO:0005543">
    <property type="term" value="F:phospholipid binding"/>
    <property type="evidence" value="ECO:0007669"/>
    <property type="project" value="TreeGrafter"/>
</dbReference>
<dbReference type="Pfam" id="PF01417">
    <property type="entry name" value="ENTH"/>
    <property type="match status" value="1"/>
</dbReference>
<evidence type="ECO:0000256" key="2">
    <source>
        <dbReference type="ARBA" id="ARBA00010130"/>
    </source>
</evidence>
<evidence type="ECO:0000256" key="6">
    <source>
        <dbReference type="SAM" id="MobiDB-lite"/>
    </source>
</evidence>
<dbReference type="GO" id="GO:0030125">
    <property type="term" value="C:clathrin vesicle coat"/>
    <property type="evidence" value="ECO:0007669"/>
    <property type="project" value="TreeGrafter"/>
</dbReference>
<dbReference type="EMBL" id="JAAAIN010001598">
    <property type="protein sequence ID" value="KAG0301677.1"/>
    <property type="molecule type" value="Genomic_DNA"/>
</dbReference>
<evidence type="ECO:0000256" key="5">
    <source>
        <dbReference type="ARBA" id="ARBA00023121"/>
    </source>
</evidence>
<evidence type="ECO:0000256" key="3">
    <source>
        <dbReference type="ARBA" id="ARBA00022490"/>
    </source>
</evidence>
<feature type="compositionally biased region" description="Polar residues" evidence="6">
    <location>
        <begin position="10"/>
        <end position="22"/>
    </location>
</feature>
<dbReference type="InterPro" id="IPR003903">
    <property type="entry name" value="UIM_dom"/>
</dbReference>